<comment type="caution">
    <text evidence="2">The sequence shown here is derived from an EMBL/GenBank/DDBJ whole genome shotgun (WGS) entry which is preliminary data.</text>
</comment>
<keyword evidence="3" id="KW-1185">Reference proteome</keyword>
<gene>
    <name evidence="2" type="ORF">V3467_09560</name>
</gene>
<name>A0ABW8PI22_9FLAO</name>
<organism evidence="2 3">
    <name type="scientific">Flavobacterium covae</name>
    <dbReference type="NCBI Taxonomy" id="2906076"/>
    <lineage>
        <taxon>Bacteria</taxon>
        <taxon>Pseudomonadati</taxon>
        <taxon>Bacteroidota</taxon>
        <taxon>Flavobacteriia</taxon>
        <taxon>Flavobacteriales</taxon>
        <taxon>Flavobacteriaceae</taxon>
        <taxon>Flavobacterium</taxon>
    </lineage>
</organism>
<evidence type="ECO:0000313" key="2">
    <source>
        <dbReference type="EMBL" id="MFK7004093.1"/>
    </source>
</evidence>
<dbReference type="RefSeq" id="WP_103681671.1">
    <property type="nucleotide sequence ID" value="NZ_CP013992.1"/>
</dbReference>
<dbReference type="Proteomes" id="UP001621713">
    <property type="component" value="Unassembled WGS sequence"/>
</dbReference>
<keyword evidence="1" id="KW-0175">Coiled coil</keyword>
<accession>A0ABW8PI22</accession>
<reference evidence="2 3" key="1">
    <citation type="submission" date="2024-02" db="EMBL/GenBank/DDBJ databases">
        <title>Comparative Genomic Analysis of Flavobacterium Species Causing Columnaris Disease of Freshwater Fish in Thailand: Insights into Virulence and Resistance Mechanisms.</title>
        <authorList>
            <person name="Nguyen D."/>
            <person name="Chokmangmeepisarn P."/>
            <person name="Khianchaikhan K."/>
            <person name="Morishita M."/>
            <person name="Bunnoy A."/>
            <person name="Rodkhum C."/>
        </authorList>
    </citation>
    <scope>NUCLEOTIDE SEQUENCE [LARGE SCALE GENOMIC DNA]</scope>
    <source>
        <strain evidence="2 3">PCBSB2203</strain>
    </source>
</reference>
<evidence type="ECO:0000313" key="3">
    <source>
        <dbReference type="Proteomes" id="UP001621713"/>
    </source>
</evidence>
<dbReference type="EMBL" id="JAZHOJ010000018">
    <property type="protein sequence ID" value="MFK7004093.1"/>
    <property type="molecule type" value="Genomic_DNA"/>
</dbReference>
<evidence type="ECO:0000256" key="1">
    <source>
        <dbReference type="SAM" id="Coils"/>
    </source>
</evidence>
<dbReference type="GeneID" id="56895100"/>
<feature type="coiled-coil region" evidence="1">
    <location>
        <begin position="81"/>
        <end position="108"/>
    </location>
</feature>
<protein>
    <submittedName>
        <fullName evidence="2">Sensor of ECF-type sigma factor</fullName>
    </submittedName>
</protein>
<proteinExistence type="predicted"/>
<sequence>MKKIITFLIIILNQITFGQGREEKMEKIKTLRIAFISDKLNLTSEEAQKFWPIFNQFDDTQLELQKQKKKLIHQLNTENTNSLSDKEMQNLMDQEEKIENEIRQNKRSLVKNLQGIIPNQKIIQLKQIEIEFKHKLLNQIKERKQKRF</sequence>